<accession>A0ACC7NUQ6</accession>
<comment type="caution">
    <text evidence="1">The sequence shown here is derived from an EMBL/GenBank/DDBJ whole genome shotgun (WGS) entry which is preliminary data.</text>
</comment>
<evidence type="ECO:0000313" key="1">
    <source>
        <dbReference type="EMBL" id="MFM9328388.1"/>
    </source>
</evidence>
<reference evidence="1" key="1">
    <citation type="submission" date="2024-12" db="EMBL/GenBank/DDBJ databases">
        <authorList>
            <person name="Wu N."/>
        </authorList>
    </citation>
    <scope>NUCLEOTIDE SEQUENCE</scope>
    <source>
        <strain evidence="1">P15</strain>
    </source>
</reference>
<evidence type="ECO:0000313" key="2">
    <source>
        <dbReference type="Proteomes" id="UP001631969"/>
    </source>
</evidence>
<sequence length="739" mass="82448">MMELVKNATKLKEYRERAEALVGRMTLEEKVYQMLHTAPAIERLEVKSYNWWNEGLHGVARAGVATVFPQAIGLAATFDEELLEEVADAVSTEARAKFNMQQEFDDTDIYKGLTFWAPNVNIFRDPRWGRGHETYGEDPHLTSRLAVRFIRGLQGQDEQYMKVAACAKHFAVHSGPEDIRHQFDAVVSEQDLYETYLPAFRTCVQEAKVEAVMGAYNRTNGEPCCGSELLLKKILRDSWQFEGHVVSDCWAIRDFHEHHKVTETPIESVALAVKNGCDLNCGNIFVYLLEAVKDGLVTEEQIDQAVIRLFTTRMKLGLFEEQEKVPYSTIRYDQVDSDAMRELNRKAARECLVLLKNENQLLPLDKKTIRTIGVIGPNADNRRALVGNYEGTASRYITVVEGIQDYVGEDVRVFYSEGCHLYKNRMSGLGLENDRISEVKGVCKESDVIVVCLGLDSGLEGEEGDQGNQFASGDKPNLKLPGLQSEVLKTAYESGKPVILVLLSGSALAVDWADAHVPAVIQGWYPGSQGGKAIAEAIFGEFSPEGKLPVTFYKEDDQLPEFTDYSMKNRTYRYMQSEPLYPFGYGLSYTDFHLDGVKADTSHITEAGIQVTVKLRNMGSMAGGEVVQLYVKADRDHTPNPQLKAFRKVRLQPGDEQEITLQLPLEAFSLCDEAGVRRVLKGSYTVYAGTSQPDERSRFLTGKAPQALTVTADGEYEISERGEIGNGTFSGVAVLPDGQ</sequence>
<dbReference type="EMBL" id="JBJURJ010000005">
    <property type="protein sequence ID" value="MFM9328388.1"/>
    <property type="molecule type" value="Genomic_DNA"/>
</dbReference>
<organism evidence="1 2">
    <name type="scientific">Paenibacillus mesotrionivorans</name>
    <dbReference type="NCBI Taxonomy" id="3160968"/>
    <lineage>
        <taxon>Bacteria</taxon>
        <taxon>Bacillati</taxon>
        <taxon>Bacillota</taxon>
        <taxon>Bacilli</taxon>
        <taxon>Bacillales</taxon>
        <taxon>Paenibacillaceae</taxon>
        <taxon>Paenibacillus</taxon>
    </lineage>
</organism>
<proteinExistence type="predicted"/>
<protein>
    <submittedName>
        <fullName evidence="1">Glycoside hydrolase family 3 C-terminal domain-containing protein</fullName>
    </submittedName>
</protein>
<name>A0ACC7NUQ6_9BACL</name>
<gene>
    <name evidence="1" type="ORF">ACI1P1_08830</name>
</gene>
<keyword evidence="2" id="KW-1185">Reference proteome</keyword>
<keyword evidence="1" id="KW-0378">Hydrolase</keyword>
<dbReference type="Proteomes" id="UP001631969">
    <property type="component" value="Unassembled WGS sequence"/>
</dbReference>